<evidence type="ECO:0000313" key="6">
    <source>
        <dbReference type="EMBL" id="QBK29313.1"/>
    </source>
</evidence>
<dbReference type="PANTHER" id="PTHR30579">
    <property type="entry name" value="TRANSCRIPTIONAL REGULATOR"/>
    <property type="match status" value="1"/>
</dbReference>
<dbReference type="InterPro" id="IPR000847">
    <property type="entry name" value="LysR_HTH_N"/>
</dbReference>
<name>A0A4P6UXV1_9HYPH</name>
<dbReference type="InterPro" id="IPR036390">
    <property type="entry name" value="WH_DNA-bd_sf"/>
</dbReference>
<evidence type="ECO:0000256" key="3">
    <source>
        <dbReference type="ARBA" id="ARBA00023125"/>
    </source>
</evidence>
<keyword evidence="3" id="KW-0238">DNA-binding</keyword>
<dbReference type="PANTHER" id="PTHR30579:SF7">
    <property type="entry name" value="HTH-TYPE TRANSCRIPTIONAL REGULATOR LRHA-RELATED"/>
    <property type="match status" value="1"/>
</dbReference>
<dbReference type="GO" id="GO:0003677">
    <property type="term" value="F:DNA binding"/>
    <property type="evidence" value="ECO:0007669"/>
    <property type="project" value="UniProtKB-KW"/>
</dbReference>
<keyword evidence="7" id="KW-1185">Reference proteome</keyword>
<reference evidence="6 7" key="1">
    <citation type="journal article" date="2017" name="Int. J. Syst. Evol. Microbiol.">
        <title>Roseitalea porphyridii gen. nov., sp. nov., isolated from a red alga, and reclassification of Hoeflea suaedae Chung et al. 2013 as Pseudohoeflea suaedae gen. nov., comb. nov.</title>
        <authorList>
            <person name="Hyeon J.W."/>
            <person name="Jeong S.E."/>
            <person name="Baek K."/>
            <person name="Jeon C.O."/>
        </authorList>
    </citation>
    <scope>NUCLEOTIDE SEQUENCE [LARGE SCALE GENOMIC DNA]</scope>
    <source>
        <strain evidence="6 7">MA7-20</strain>
    </source>
</reference>
<comment type="similarity">
    <text evidence="1">Belongs to the LysR transcriptional regulatory family.</text>
</comment>
<dbReference type="FunFam" id="1.10.10.10:FF:000001">
    <property type="entry name" value="LysR family transcriptional regulator"/>
    <property type="match status" value="1"/>
</dbReference>
<dbReference type="GeneID" id="90765879"/>
<dbReference type="SUPFAM" id="SSF46785">
    <property type="entry name" value="Winged helix' DNA-binding domain"/>
    <property type="match status" value="1"/>
</dbReference>
<dbReference type="GO" id="GO:0003700">
    <property type="term" value="F:DNA-binding transcription factor activity"/>
    <property type="evidence" value="ECO:0007669"/>
    <property type="project" value="InterPro"/>
</dbReference>
<evidence type="ECO:0000256" key="1">
    <source>
        <dbReference type="ARBA" id="ARBA00009437"/>
    </source>
</evidence>
<dbReference type="InterPro" id="IPR050176">
    <property type="entry name" value="LTTR"/>
</dbReference>
<sequence length="305" mass="33338">MTVPDPRPNRPQAPIDIDLLRTFLAIAETTSFSKAAERVFRTPSAVSMQMKKLEDLLGAAVFTRDSRSVALTPEGELLVGYARRILALSNEMMARFVMPDVEGTVRLGAADDHGERLLPLVLTRFAQTHPNVAVDVVIENSDQLQPRFERGDLDVVIHTARPDSALPADSTVLMEEQLVWAGLKGGCAWEREPLPVSMWEEGCAWRANAVQALAEMGREFRIAYMSAHTAAQRAALHSDLAVAPLPASCVQPPLICLGERQGLPKLGTYQSRMRVRPDAGECSRAVADHVLGCYQAIESGDLQCA</sequence>
<keyword evidence="2" id="KW-0805">Transcription regulation</keyword>
<dbReference type="AlphaFoldDB" id="A0A4P6UXV1"/>
<accession>A0A4P6UXV1</accession>
<evidence type="ECO:0000313" key="7">
    <source>
        <dbReference type="Proteomes" id="UP000293719"/>
    </source>
</evidence>
<dbReference type="OrthoDB" id="8097684at2"/>
<evidence type="ECO:0000259" key="5">
    <source>
        <dbReference type="PROSITE" id="PS50931"/>
    </source>
</evidence>
<dbReference type="Gene3D" id="1.10.10.10">
    <property type="entry name" value="Winged helix-like DNA-binding domain superfamily/Winged helix DNA-binding domain"/>
    <property type="match status" value="1"/>
</dbReference>
<organism evidence="6 7">
    <name type="scientific">Roseitalea porphyridii</name>
    <dbReference type="NCBI Taxonomy" id="1852022"/>
    <lineage>
        <taxon>Bacteria</taxon>
        <taxon>Pseudomonadati</taxon>
        <taxon>Pseudomonadota</taxon>
        <taxon>Alphaproteobacteria</taxon>
        <taxon>Hyphomicrobiales</taxon>
        <taxon>Ahrensiaceae</taxon>
        <taxon>Roseitalea</taxon>
    </lineage>
</organism>
<dbReference type="InterPro" id="IPR036388">
    <property type="entry name" value="WH-like_DNA-bd_sf"/>
</dbReference>
<evidence type="ECO:0000256" key="2">
    <source>
        <dbReference type="ARBA" id="ARBA00023015"/>
    </source>
</evidence>
<dbReference type="RefSeq" id="WP_131615014.1">
    <property type="nucleotide sequence ID" value="NZ_CP036532.1"/>
</dbReference>
<dbReference type="Pfam" id="PF00126">
    <property type="entry name" value="HTH_1"/>
    <property type="match status" value="1"/>
</dbReference>
<proteinExistence type="inferred from homology"/>
<gene>
    <name evidence="6" type="ORF">E0E05_01105</name>
</gene>
<protein>
    <submittedName>
        <fullName evidence="6">LysR family transcriptional regulator</fullName>
    </submittedName>
</protein>
<dbReference type="EMBL" id="CP036532">
    <property type="protein sequence ID" value="QBK29313.1"/>
    <property type="molecule type" value="Genomic_DNA"/>
</dbReference>
<dbReference type="KEGG" id="rpod:E0E05_01105"/>
<dbReference type="Pfam" id="PF03466">
    <property type="entry name" value="LysR_substrate"/>
    <property type="match status" value="1"/>
</dbReference>
<dbReference type="Gene3D" id="3.40.190.10">
    <property type="entry name" value="Periplasmic binding protein-like II"/>
    <property type="match status" value="2"/>
</dbReference>
<dbReference type="Proteomes" id="UP000293719">
    <property type="component" value="Chromosome"/>
</dbReference>
<feature type="domain" description="HTH lysR-type" evidence="5">
    <location>
        <begin position="15"/>
        <end position="72"/>
    </location>
</feature>
<keyword evidence="4" id="KW-0804">Transcription</keyword>
<evidence type="ECO:0000256" key="4">
    <source>
        <dbReference type="ARBA" id="ARBA00023163"/>
    </source>
</evidence>
<dbReference type="InterPro" id="IPR005119">
    <property type="entry name" value="LysR_subst-bd"/>
</dbReference>
<dbReference type="SUPFAM" id="SSF53850">
    <property type="entry name" value="Periplasmic binding protein-like II"/>
    <property type="match status" value="1"/>
</dbReference>
<dbReference type="PROSITE" id="PS50931">
    <property type="entry name" value="HTH_LYSR"/>
    <property type="match status" value="1"/>
</dbReference>